<dbReference type="InterPro" id="IPR029063">
    <property type="entry name" value="SAM-dependent_MTases_sf"/>
</dbReference>
<dbReference type="Gene3D" id="3.40.50.150">
    <property type="entry name" value="Vaccinia Virus protein VP39"/>
    <property type="match status" value="1"/>
</dbReference>
<organism evidence="2 3">
    <name type="scientific">Corynebacterium parakroppenstedtii</name>
    <dbReference type="NCBI Taxonomy" id="2828363"/>
    <lineage>
        <taxon>Bacteria</taxon>
        <taxon>Bacillati</taxon>
        <taxon>Actinomycetota</taxon>
        <taxon>Actinomycetes</taxon>
        <taxon>Mycobacteriales</taxon>
        <taxon>Corynebacteriaceae</taxon>
        <taxon>Corynebacterium</taxon>
    </lineage>
</organism>
<feature type="region of interest" description="Disordered" evidence="1">
    <location>
        <begin position="323"/>
        <end position="360"/>
    </location>
</feature>
<keyword evidence="3" id="KW-1185">Reference proteome</keyword>
<proteinExistence type="predicted"/>
<reference evidence="2 3" key="1">
    <citation type="submission" date="2022-01" db="EMBL/GenBank/DDBJ databases">
        <title>Identification and Characterization of Corynebacterium sp.</title>
        <authorList>
            <person name="Luo Q."/>
            <person name="Qu P."/>
            <person name="Chen Q."/>
        </authorList>
    </citation>
    <scope>NUCLEOTIDE SEQUENCE [LARGE SCALE GENOMIC DNA]</scope>
    <source>
        <strain evidence="2 3">MC-12</strain>
    </source>
</reference>
<feature type="region of interest" description="Disordered" evidence="1">
    <location>
        <begin position="452"/>
        <end position="489"/>
    </location>
</feature>
<evidence type="ECO:0008006" key="4">
    <source>
        <dbReference type="Google" id="ProtNLM"/>
    </source>
</evidence>
<feature type="region of interest" description="Disordered" evidence="1">
    <location>
        <begin position="284"/>
        <end position="309"/>
    </location>
</feature>
<sequence>MLSRDDVAWITSHPDACAEAEPLEFSKATEFADGAMLRSKYGQYGRALAELMVARRSARGARPVDAKVSENVVDEWLVDAESVQQATALVIAQYRARRLALAPSLQAGGLVHDVTCSIGSELAALAGEGLTAIGSDIDPGRVAMAQHNMAVLGKAVSEKAAQVDPARFTRPLIVRADALCPVSFPAVVIADPARRVQGRRISQPQDLIPPLPGLIDTWRGLRPGEQARGHADRSPELVVKCAPGIDYSSWDGEVEIISVAGAVKEACLWTPEIAASTSGIRAAVTGDGNTDNQNSTDHNNAGHDSSVQQRRITRRATLIHADGSVDMFTDTDPEIPQSAGSSAPSSDVDDDSGSRKKSLADRYIVDPDGAIVRAGLVRQAAYRWGMRQIDPHIAFLTGDTPPAGVLACEVLDAVPLSKLTSTMAKRAPGQIEILVRGVAANPDHVRAKIMSAARKHSGKKARNQHNKRNKEASAHGMTRGGAATDSPSAGLSGGSYTIVITQVGDRQGKNSSVAFICGPREFH</sequence>
<gene>
    <name evidence="2" type="ORF">L3H44_02130</name>
</gene>
<evidence type="ECO:0000256" key="1">
    <source>
        <dbReference type="SAM" id="MobiDB-lite"/>
    </source>
</evidence>
<dbReference type="GeneID" id="92726148"/>
<comment type="caution">
    <text evidence="2">The sequence shown here is derived from an EMBL/GenBank/DDBJ whole genome shotgun (WGS) entry which is preliminary data.</text>
</comment>
<evidence type="ECO:0000313" key="3">
    <source>
        <dbReference type="Proteomes" id="UP001200604"/>
    </source>
</evidence>
<dbReference type="RefSeq" id="WP_146003199.1">
    <property type="nucleotide sequence ID" value="NZ_JAFFSY010000001.1"/>
</dbReference>
<accession>A0ABS9HH85</accession>
<dbReference type="SUPFAM" id="SSF53335">
    <property type="entry name" value="S-adenosyl-L-methionine-dependent methyltransferases"/>
    <property type="match status" value="1"/>
</dbReference>
<feature type="compositionally biased region" description="Polar residues" evidence="1">
    <location>
        <begin position="287"/>
        <end position="309"/>
    </location>
</feature>
<feature type="compositionally biased region" description="Basic residues" evidence="1">
    <location>
        <begin position="453"/>
        <end position="468"/>
    </location>
</feature>
<protein>
    <recommendedName>
        <fullName evidence="4">THUMP-like domain-containing protein</fullName>
    </recommendedName>
</protein>
<evidence type="ECO:0000313" key="2">
    <source>
        <dbReference type="EMBL" id="MCF6773212.1"/>
    </source>
</evidence>
<dbReference type="EMBL" id="JAKJKU010000001">
    <property type="protein sequence ID" value="MCF6773212.1"/>
    <property type="molecule type" value="Genomic_DNA"/>
</dbReference>
<name>A0ABS9HH85_9CORY</name>
<dbReference type="Proteomes" id="UP001200604">
    <property type="component" value="Unassembled WGS sequence"/>
</dbReference>